<comment type="caution">
    <text evidence="3">The sequence shown here is derived from an EMBL/GenBank/DDBJ whole genome shotgun (WGS) entry which is preliminary data.</text>
</comment>
<dbReference type="Proteomes" id="UP001549749">
    <property type="component" value="Unassembled WGS sequence"/>
</dbReference>
<dbReference type="Pfam" id="PF12146">
    <property type="entry name" value="Hydrolase_4"/>
    <property type="match status" value="1"/>
</dbReference>
<keyword evidence="1" id="KW-0732">Signal</keyword>
<dbReference type="PANTHER" id="PTHR43265">
    <property type="entry name" value="ESTERASE ESTD"/>
    <property type="match status" value="1"/>
</dbReference>
<accession>A0ABV2T9C4</accession>
<dbReference type="InterPro" id="IPR029058">
    <property type="entry name" value="AB_hydrolase_fold"/>
</dbReference>
<organism evidence="3 4">
    <name type="scientific">Chitinophaga defluvii</name>
    <dbReference type="NCBI Taxonomy" id="3163343"/>
    <lineage>
        <taxon>Bacteria</taxon>
        <taxon>Pseudomonadati</taxon>
        <taxon>Bacteroidota</taxon>
        <taxon>Chitinophagia</taxon>
        <taxon>Chitinophagales</taxon>
        <taxon>Chitinophagaceae</taxon>
        <taxon>Chitinophaga</taxon>
    </lineage>
</organism>
<feature type="domain" description="Serine aminopeptidase S33" evidence="2">
    <location>
        <begin position="198"/>
        <end position="442"/>
    </location>
</feature>
<dbReference type="SUPFAM" id="SSF53474">
    <property type="entry name" value="alpha/beta-Hydrolases"/>
    <property type="match status" value="1"/>
</dbReference>
<protein>
    <submittedName>
        <fullName evidence="3">Alpha/beta fold hydrolase</fullName>
    </submittedName>
</protein>
<keyword evidence="4" id="KW-1185">Reference proteome</keyword>
<dbReference type="EMBL" id="JBEXAC010000002">
    <property type="protein sequence ID" value="MET6999581.1"/>
    <property type="molecule type" value="Genomic_DNA"/>
</dbReference>
<dbReference type="InterPro" id="IPR053145">
    <property type="entry name" value="AB_hydrolase_Est10"/>
</dbReference>
<sequence length="480" mass="52659">MPLTRTLFLPLRIISLFTLFFFAAGHIQAQQLAGDWEGKIGPYTSIIHMKWDSAQKRYTGTLDSPDQGGYGLPITDIILKQDSIVINADLIKGIALGVVTDQEKITGTWRQPSFNMDVTLNKTSGKTYRAYRPQHPLPPFPYRSQEVSYFSEDKQVRFGGTLTLPAQGNAFPAVILISGSGPQDRDGRIFDHKPFLVIADHLTRHGIAVLRVDDRGVRATKGDFANATSANFVKDVLAGVTYLKTRKEINPLKIGLIGHSEGGSIAPMVAAGNKEIAFIVLLAAPGITGKEILLTQNKAMFLSAGSDSLSVAVYMKLFERILDDCLQQSDSATASNITKQHLLEWQQSAPPEVVKQLGMQDAKAANTITAGLVKSFRQPWMQYFLTHDPAPPLTKVQCPVLAINGSKDLQVMAGPNLAAIKQALQQGGNKHFETMEMKGLNHLFQTANTGNLREYSTITETFSPQVLDIMTTWILKAVSH</sequence>
<feature type="chain" id="PRO_5046986769" evidence="1">
    <location>
        <begin position="30"/>
        <end position="480"/>
    </location>
</feature>
<dbReference type="RefSeq" id="WP_354662145.1">
    <property type="nucleotide sequence ID" value="NZ_JBEXAC010000002.1"/>
</dbReference>
<feature type="signal peptide" evidence="1">
    <location>
        <begin position="1"/>
        <end position="29"/>
    </location>
</feature>
<proteinExistence type="predicted"/>
<dbReference type="Gene3D" id="3.40.50.1820">
    <property type="entry name" value="alpha/beta hydrolase"/>
    <property type="match status" value="1"/>
</dbReference>
<evidence type="ECO:0000313" key="4">
    <source>
        <dbReference type="Proteomes" id="UP001549749"/>
    </source>
</evidence>
<dbReference type="GO" id="GO:0016787">
    <property type="term" value="F:hydrolase activity"/>
    <property type="evidence" value="ECO:0007669"/>
    <property type="project" value="UniProtKB-KW"/>
</dbReference>
<dbReference type="InterPro" id="IPR022742">
    <property type="entry name" value="Hydrolase_4"/>
</dbReference>
<keyword evidence="3" id="KW-0378">Hydrolase</keyword>
<evidence type="ECO:0000313" key="3">
    <source>
        <dbReference type="EMBL" id="MET6999581.1"/>
    </source>
</evidence>
<gene>
    <name evidence="3" type="ORF">ABR189_19490</name>
</gene>
<name>A0ABV2T9C4_9BACT</name>
<evidence type="ECO:0000259" key="2">
    <source>
        <dbReference type="Pfam" id="PF12146"/>
    </source>
</evidence>
<reference evidence="3 4" key="1">
    <citation type="submission" date="2024-06" db="EMBL/GenBank/DDBJ databases">
        <title>Chitinophaga defluvii sp. nov., isolated from municipal sewage.</title>
        <authorList>
            <person name="Zhang L."/>
        </authorList>
    </citation>
    <scope>NUCLEOTIDE SEQUENCE [LARGE SCALE GENOMIC DNA]</scope>
    <source>
        <strain evidence="3 4">H8</strain>
    </source>
</reference>
<dbReference type="PANTHER" id="PTHR43265:SF1">
    <property type="entry name" value="ESTERASE ESTD"/>
    <property type="match status" value="1"/>
</dbReference>
<evidence type="ECO:0000256" key="1">
    <source>
        <dbReference type="SAM" id="SignalP"/>
    </source>
</evidence>